<protein>
    <recommendedName>
        <fullName evidence="3">Addiction module protein</fullName>
    </recommendedName>
</protein>
<dbReference type="STRING" id="1792845.BC343_29355"/>
<dbReference type="Proteomes" id="UP000189739">
    <property type="component" value="Unassembled WGS sequence"/>
</dbReference>
<dbReference type="AlphaFoldDB" id="A0A1S9PDU2"/>
<proteinExistence type="predicted"/>
<accession>A0A1S9PDU2</accession>
<organism evidence="1 2">
    <name type="scientific">Mucilaginibacter pedocola</name>
    <dbReference type="NCBI Taxonomy" id="1792845"/>
    <lineage>
        <taxon>Bacteria</taxon>
        <taxon>Pseudomonadati</taxon>
        <taxon>Bacteroidota</taxon>
        <taxon>Sphingobacteriia</taxon>
        <taxon>Sphingobacteriales</taxon>
        <taxon>Sphingobacteriaceae</taxon>
        <taxon>Mucilaginibacter</taxon>
    </lineage>
</organism>
<evidence type="ECO:0000313" key="1">
    <source>
        <dbReference type="EMBL" id="OOQ59132.1"/>
    </source>
</evidence>
<dbReference type="EMBL" id="MBTF01000016">
    <property type="protein sequence ID" value="OOQ59132.1"/>
    <property type="molecule type" value="Genomic_DNA"/>
</dbReference>
<evidence type="ECO:0008006" key="3">
    <source>
        <dbReference type="Google" id="ProtNLM"/>
    </source>
</evidence>
<reference evidence="1 2" key="1">
    <citation type="submission" date="2016-07" db="EMBL/GenBank/DDBJ databases">
        <title>Genomic analysis of zinc-resistant bacterium Mucilaginibacter pedocola TBZ30.</title>
        <authorList>
            <person name="Huang J."/>
            <person name="Tang J."/>
        </authorList>
    </citation>
    <scope>NUCLEOTIDE SEQUENCE [LARGE SCALE GENOMIC DNA]</scope>
    <source>
        <strain evidence="1 2">TBZ30</strain>
    </source>
</reference>
<name>A0A1S9PDU2_9SPHI</name>
<sequence length="79" mass="9434">MTTTAKREKLHALINNADDKKVDQLYLIWSDEPEESYDWQNDKAFLAELDDRVMRVKTGVDRGVTLEEFKRSIELRYKR</sequence>
<evidence type="ECO:0000313" key="2">
    <source>
        <dbReference type="Proteomes" id="UP000189739"/>
    </source>
</evidence>
<gene>
    <name evidence="1" type="ORF">BC343_29355</name>
</gene>
<keyword evidence="2" id="KW-1185">Reference proteome</keyword>
<comment type="caution">
    <text evidence="1">The sequence shown here is derived from an EMBL/GenBank/DDBJ whole genome shotgun (WGS) entry which is preliminary data.</text>
</comment>
<dbReference type="OrthoDB" id="799347at2"/>
<dbReference type="RefSeq" id="WP_078348927.1">
    <property type="nucleotide sequence ID" value="NZ_MBTF01000016.1"/>
</dbReference>